<sequence>MDFLLSGKLAPELNTPPKALIQVSSSTPLDLLKLIGWFVLAGCGCIRRYYYENFGSSFGCFTMSSKCPPPLESCWEILCGFRNKLGKKGGRTHSSQSSFPSLLSLDFRVNDQNAPMHVTTLQNQRVGDVIEHLSC</sequence>
<organism evidence="1 2">
    <name type="scientific">Platanthera zijinensis</name>
    <dbReference type="NCBI Taxonomy" id="2320716"/>
    <lineage>
        <taxon>Eukaryota</taxon>
        <taxon>Viridiplantae</taxon>
        <taxon>Streptophyta</taxon>
        <taxon>Embryophyta</taxon>
        <taxon>Tracheophyta</taxon>
        <taxon>Spermatophyta</taxon>
        <taxon>Magnoliopsida</taxon>
        <taxon>Liliopsida</taxon>
        <taxon>Asparagales</taxon>
        <taxon>Orchidaceae</taxon>
        <taxon>Orchidoideae</taxon>
        <taxon>Orchideae</taxon>
        <taxon>Orchidinae</taxon>
        <taxon>Platanthera</taxon>
    </lineage>
</organism>
<evidence type="ECO:0000313" key="2">
    <source>
        <dbReference type="Proteomes" id="UP001418222"/>
    </source>
</evidence>
<dbReference type="AlphaFoldDB" id="A0AAP0G9N2"/>
<comment type="caution">
    <text evidence="1">The sequence shown here is derived from an EMBL/GenBank/DDBJ whole genome shotgun (WGS) entry which is preliminary data.</text>
</comment>
<protein>
    <submittedName>
        <fullName evidence="1">Uncharacterized protein</fullName>
    </submittedName>
</protein>
<reference evidence="1 2" key="1">
    <citation type="journal article" date="2022" name="Nat. Plants">
        <title>Genomes of leafy and leafless Platanthera orchids illuminate the evolution of mycoheterotrophy.</title>
        <authorList>
            <person name="Li M.H."/>
            <person name="Liu K.W."/>
            <person name="Li Z."/>
            <person name="Lu H.C."/>
            <person name="Ye Q.L."/>
            <person name="Zhang D."/>
            <person name="Wang J.Y."/>
            <person name="Li Y.F."/>
            <person name="Zhong Z.M."/>
            <person name="Liu X."/>
            <person name="Yu X."/>
            <person name="Liu D.K."/>
            <person name="Tu X.D."/>
            <person name="Liu B."/>
            <person name="Hao Y."/>
            <person name="Liao X.Y."/>
            <person name="Jiang Y.T."/>
            <person name="Sun W.H."/>
            <person name="Chen J."/>
            <person name="Chen Y.Q."/>
            <person name="Ai Y."/>
            <person name="Zhai J.W."/>
            <person name="Wu S.S."/>
            <person name="Zhou Z."/>
            <person name="Hsiao Y.Y."/>
            <person name="Wu W.L."/>
            <person name="Chen Y.Y."/>
            <person name="Lin Y.F."/>
            <person name="Hsu J.L."/>
            <person name="Li C.Y."/>
            <person name="Wang Z.W."/>
            <person name="Zhao X."/>
            <person name="Zhong W.Y."/>
            <person name="Ma X.K."/>
            <person name="Ma L."/>
            <person name="Huang J."/>
            <person name="Chen G.Z."/>
            <person name="Huang M.Z."/>
            <person name="Huang L."/>
            <person name="Peng D.H."/>
            <person name="Luo Y.B."/>
            <person name="Zou S.Q."/>
            <person name="Chen S.P."/>
            <person name="Lan S."/>
            <person name="Tsai W.C."/>
            <person name="Van de Peer Y."/>
            <person name="Liu Z.J."/>
        </authorList>
    </citation>
    <scope>NUCLEOTIDE SEQUENCE [LARGE SCALE GENOMIC DNA]</scope>
    <source>
        <strain evidence="1">Lor287</strain>
    </source>
</reference>
<gene>
    <name evidence="1" type="ORF">KSP39_PZI007133</name>
</gene>
<proteinExistence type="predicted"/>
<accession>A0AAP0G9N2</accession>
<evidence type="ECO:0000313" key="1">
    <source>
        <dbReference type="EMBL" id="KAK8946547.1"/>
    </source>
</evidence>
<keyword evidence="2" id="KW-1185">Reference proteome</keyword>
<dbReference type="Proteomes" id="UP001418222">
    <property type="component" value="Unassembled WGS sequence"/>
</dbReference>
<dbReference type="EMBL" id="JBBWWQ010000005">
    <property type="protein sequence ID" value="KAK8946547.1"/>
    <property type="molecule type" value="Genomic_DNA"/>
</dbReference>
<name>A0AAP0G9N2_9ASPA</name>